<evidence type="ECO:0000313" key="3">
    <source>
        <dbReference type="Proteomes" id="UP000238338"/>
    </source>
</evidence>
<dbReference type="PANTHER" id="PTHR39339">
    <property type="entry name" value="SLR1444 PROTEIN"/>
    <property type="match status" value="1"/>
</dbReference>
<dbReference type="Gene3D" id="1.40.20.10">
    <property type="entry name" value="CHAD domain"/>
    <property type="match status" value="1"/>
</dbReference>
<name>A0A2S8S304_9RHOB</name>
<dbReference type="PROSITE" id="PS51708">
    <property type="entry name" value="CHAD"/>
    <property type="match status" value="1"/>
</dbReference>
<dbReference type="EMBL" id="PVEP01000011">
    <property type="protein sequence ID" value="PQV55196.1"/>
    <property type="molecule type" value="Genomic_DNA"/>
</dbReference>
<dbReference type="PANTHER" id="PTHR39339:SF1">
    <property type="entry name" value="CHAD DOMAIN-CONTAINING PROTEIN"/>
    <property type="match status" value="1"/>
</dbReference>
<gene>
    <name evidence="2" type="ORF">LX70_03714</name>
</gene>
<reference evidence="2 3" key="1">
    <citation type="submission" date="2018-02" db="EMBL/GenBank/DDBJ databases">
        <title>Genomic Encyclopedia of Archaeal and Bacterial Type Strains, Phase II (KMG-II): from individual species to whole genera.</title>
        <authorList>
            <person name="Goeker M."/>
        </authorList>
    </citation>
    <scope>NUCLEOTIDE SEQUENCE [LARGE SCALE GENOMIC DNA]</scope>
    <source>
        <strain evidence="2 3">DSM 18921</strain>
    </source>
</reference>
<organism evidence="2 3">
    <name type="scientific">Albidovulum denitrificans</name>
    <dbReference type="NCBI Taxonomy" id="404881"/>
    <lineage>
        <taxon>Bacteria</taxon>
        <taxon>Pseudomonadati</taxon>
        <taxon>Pseudomonadota</taxon>
        <taxon>Alphaproteobacteria</taxon>
        <taxon>Rhodobacterales</taxon>
        <taxon>Paracoccaceae</taxon>
        <taxon>Albidovulum</taxon>
    </lineage>
</organism>
<proteinExistence type="predicted"/>
<dbReference type="Proteomes" id="UP000238338">
    <property type="component" value="Unassembled WGS sequence"/>
</dbReference>
<accession>A0A2S8S304</accession>
<protein>
    <submittedName>
        <fullName evidence="2">CHAD domain-containing protein</fullName>
    </submittedName>
</protein>
<dbReference type="SMART" id="SM00880">
    <property type="entry name" value="CHAD"/>
    <property type="match status" value="1"/>
</dbReference>
<keyword evidence="3" id="KW-1185">Reference proteome</keyword>
<evidence type="ECO:0000313" key="2">
    <source>
        <dbReference type="EMBL" id="PQV55196.1"/>
    </source>
</evidence>
<dbReference type="RefSeq" id="WP_170076252.1">
    <property type="nucleotide sequence ID" value="NZ_PVEP01000011.1"/>
</dbReference>
<feature type="domain" description="CHAD" evidence="1">
    <location>
        <begin position="9"/>
        <end position="290"/>
    </location>
</feature>
<dbReference type="Pfam" id="PF05235">
    <property type="entry name" value="CHAD"/>
    <property type="match status" value="1"/>
</dbReference>
<dbReference type="AlphaFoldDB" id="A0A2S8S304"/>
<dbReference type="InterPro" id="IPR007899">
    <property type="entry name" value="CHAD_dom"/>
</dbReference>
<dbReference type="InterPro" id="IPR038186">
    <property type="entry name" value="CHAD_dom_sf"/>
</dbReference>
<sequence length="291" mass="32732">MPFHFQRGDKSVEKAVRRIAAERLETSRLLFDDTTLARDTLVHELRKNVKKTRALLRLVRPHFKGFERENAALRDAARLISDLRDADVLGANLTRIAEKTDIPADRIAALHARLAPAVTTAFTPEDRLNAHREAIAAVEGRIGKWKISGDGFEALRPGLERSWDAARSAMRKALSDPSGEALHLWRKRVKDHWYHTRLLAPVWPEMMTPHRATADALGETLGNARDLAFLVEALTEGDLGNDADTAALARIAAEEEAALMKEARKTGTLFFAEPASGLSRRWRGWWDVWRN</sequence>
<evidence type="ECO:0000259" key="1">
    <source>
        <dbReference type="PROSITE" id="PS51708"/>
    </source>
</evidence>
<comment type="caution">
    <text evidence="2">The sequence shown here is derived from an EMBL/GenBank/DDBJ whole genome shotgun (WGS) entry which is preliminary data.</text>
</comment>